<dbReference type="EMBL" id="BMJQ01000017">
    <property type="protein sequence ID" value="GGF40559.1"/>
    <property type="molecule type" value="Genomic_DNA"/>
</dbReference>
<keyword evidence="9" id="KW-1185">Reference proteome</keyword>
<keyword evidence="6" id="KW-0694">RNA-binding</keyword>
<dbReference type="Gene3D" id="3.40.50.10710">
    <property type="entry name" value="Metallo-hydrolase/oxidoreductase"/>
    <property type="match status" value="1"/>
</dbReference>
<dbReference type="InterPro" id="IPR042173">
    <property type="entry name" value="RNase_J_2"/>
</dbReference>
<evidence type="ECO:0000256" key="3">
    <source>
        <dbReference type="ARBA" id="ARBA00022801"/>
    </source>
</evidence>
<dbReference type="GO" id="GO:0003723">
    <property type="term" value="F:RNA binding"/>
    <property type="evidence" value="ECO:0007669"/>
    <property type="project" value="UniProtKB-KW"/>
</dbReference>
<accession>A0A8J2YYW6</accession>
<proteinExistence type="predicted"/>
<dbReference type="InterPro" id="IPR011108">
    <property type="entry name" value="RMMBL"/>
</dbReference>
<keyword evidence="5" id="KW-0269">Exonuclease</keyword>
<keyword evidence="4" id="KW-0862">Zinc</keyword>
<dbReference type="SMART" id="SM00849">
    <property type="entry name" value="Lactamase_B"/>
    <property type="match status" value="1"/>
</dbReference>
<evidence type="ECO:0000313" key="9">
    <source>
        <dbReference type="Proteomes" id="UP000646365"/>
    </source>
</evidence>
<gene>
    <name evidence="8" type="ORF">GCM10011611_53730</name>
</gene>
<dbReference type="GO" id="GO:0004527">
    <property type="term" value="F:exonuclease activity"/>
    <property type="evidence" value="ECO:0007669"/>
    <property type="project" value="UniProtKB-KW"/>
</dbReference>
<keyword evidence="1" id="KW-0540">Nuclease</keyword>
<dbReference type="InterPro" id="IPR001279">
    <property type="entry name" value="Metallo-B-lactamas"/>
</dbReference>
<dbReference type="InterPro" id="IPR041636">
    <property type="entry name" value="RNase_J_C"/>
</dbReference>
<name>A0A8J2YYW6_9PROT</name>
<keyword evidence="3 8" id="KW-0378">Hydrolase</keyword>
<dbReference type="InterPro" id="IPR055132">
    <property type="entry name" value="RNase_J_b_CASP"/>
</dbReference>
<comment type="caution">
    <text evidence="8">The sequence shown here is derived from an EMBL/GenBank/DDBJ whole genome shotgun (WGS) entry which is preliminary data.</text>
</comment>
<evidence type="ECO:0000256" key="4">
    <source>
        <dbReference type="ARBA" id="ARBA00022833"/>
    </source>
</evidence>
<evidence type="ECO:0000256" key="6">
    <source>
        <dbReference type="ARBA" id="ARBA00022884"/>
    </source>
</evidence>
<dbReference type="PANTHER" id="PTHR43694:SF1">
    <property type="entry name" value="RIBONUCLEASE J"/>
    <property type="match status" value="1"/>
</dbReference>
<dbReference type="Proteomes" id="UP000646365">
    <property type="component" value="Unassembled WGS sequence"/>
</dbReference>
<dbReference type="AlphaFoldDB" id="A0A8J2YYW6"/>
<dbReference type="GO" id="GO:0046872">
    <property type="term" value="F:metal ion binding"/>
    <property type="evidence" value="ECO:0007669"/>
    <property type="project" value="UniProtKB-KW"/>
</dbReference>
<reference evidence="8" key="1">
    <citation type="journal article" date="2014" name="Int. J. Syst. Evol. Microbiol.">
        <title>Complete genome sequence of Corynebacterium casei LMG S-19264T (=DSM 44701T), isolated from a smear-ripened cheese.</title>
        <authorList>
            <consortium name="US DOE Joint Genome Institute (JGI-PGF)"/>
            <person name="Walter F."/>
            <person name="Albersmeier A."/>
            <person name="Kalinowski J."/>
            <person name="Ruckert C."/>
        </authorList>
    </citation>
    <scope>NUCLEOTIDE SEQUENCE</scope>
    <source>
        <strain evidence="8">CGMCC 1.15725</strain>
    </source>
</reference>
<keyword evidence="2" id="KW-0479">Metal-binding</keyword>
<evidence type="ECO:0000259" key="7">
    <source>
        <dbReference type="SMART" id="SM00849"/>
    </source>
</evidence>
<dbReference type="SUPFAM" id="SSF56281">
    <property type="entry name" value="Metallo-hydrolase/oxidoreductase"/>
    <property type="match status" value="1"/>
</dbReference>
<dbReference type="PANTHER" id="PTHR43694">
    <property type="entry name" value="RIBONUCLEASE J"/>
    <property type="match status" value="1"/>
</dbReference>
<feature type="domain" description="Metallo-beta-lactamase" evidence="7">
    <location>
        <begin position="27"/>
        <end position="222"/>
    </location>
</feature>
<dbReference type="CDD" id="cd07714">
    <property type="entry name" value="RNaseJ_MBL-fold"/>
    <property type="match status" value="1"/>
</dbReference>
<dbReference type="InterPro" id="IPR036866">
    <property type="entry name" value="RibonucZ/Hydroxyglut_hydro"/>
</dbReference>
<protein>
    <submittedName>
        <fullName evidence="8">MBL fold hydrolase</fullName>
    </submittedName>
</protein>
<evidence type="ECO:0000256" key="1">
    <source>
        <dbReference type="ARBA" id="ARBA00022722"/>
    </source>
</evidence>
<organism evidence="8 9">
    <name type="scientific">Aliidongia dinghuensis</name>
    <dbReference type="NCBI Taxonomy" id="1867774"/>
    <lineage>
        <taxon>Bacteria</taxon>
        <taxon>Pseudomonadati</taxon>
        <taxon>Pseudomonadota</taxon>
        <taxon>Alphaproteobacteria</taxon>
        <taxon>Rhodospirillales</taxon>
        <taxon>Dongiaceae</taxon>
        <taxon>Aliidongia</taxon>
    </lineage>
</organism>
<dbReference type="Pfam" id="PF07521">
    <property type="entry name" value="RMMBL"/>
    <property type="match status" value="1"/>
</dbReference>
<reference evidence="8" key="2">
    <citation type="submission" date="2020-09" db="EMBL/GenBank/DDBJ databases">
        <authorList>
            <person name="Sun Q."/>
            <person name="Zhou Y."/>
        </authorList>
    </citation>
    <scope>NUCLEOTIDE SEQUENCE</scope>
    <source>
        <strain evidence="8">CGMCC 1.15725</strain>
    </source>
</reference>
<evidence type="ECO:0000256" key="2">
    <source>
        <dbReference type="ARBA" id="ARBA00022723"/>
    </source>
</evidence>
<evidence type="ECO:0000313" key="8">
    <source>
        <dbReference type="EMBL" id="GGF40559.1"/>
    </source>
</evidence>
<evidence type="ECO:0000256" key="5">
    <source>
        <dbReference type="ARBA" id="ARBA00022839"/>
    </source>
</evidence>
<dbReference type="Gene3D" id="3.10.20.580">
    <property type="match status" value="1"/>
</dbReference>
<dbReference type="Gene3D" id="3.60.15.10">
    <property type="entry name" value="Ribonuclease Z/Hydroxyacylglutathione hydrolase-like"/>
    <property type="match status" value="1"/>
</dbReference>
<dbReference type="Pfam" id="PF12706">
    <property type="entry name" value="Lactamase_B_2"/>
    <property type="match status" value="1"/>
</dbReference>
<dbReference type="Pfam" id="PF22505">
    <property type="entry name" value="RNase_J_b_CASP"/>
    <property type="match status" value="1"/>
</dbReference>
<sequence length="556" mass="59422">MAAAARATLNKPDELVFLPLGGAGEIGMNLNLYGYGGKWLIVDLGISFPDETQPGIEVIMADPSFAAERKDELAGLIITHAHEDHIGAVAHLWPRLECPIYATPFTASVLRLKLAEAGLLHAVDIIEQPLGSRFPIGPFDIELISLTHSIPEPNALVIRTGAGTVLHTGDWKFDPNPLVGQTSDFAALTRLGEEGVDALVGDSTNALRAGEAGSEADVRESLIELVGRYDNRIAITCFASNVARLQSAAAAGAAHGRQVALVGRSLWRMEQAARENGYLDGTPPFITPEAAAELPRDEVLLICTGSQGEARSALARIAANDHQNITLEAGDTVIFSSRVIPGNERPIGRLQNQLAKRGVTVVTDDEHFVHVSGHPARDELSRMYQLVRPKVALPVHGEARHLIAHAQLAEECQVPQSVVIENGEMVRLAPGPAKVIDQVDTGRLGLDGKSLVALEGGAFKTRLRMTFNGSAVATVVLDRRGKLLALPQITVHGLIGEDAEDTMGLTRAIERAVNGLPAGSKTDDEAVREAARLAIRRSLNNSIGKKPVTEVHVVRV</sequence>
<dbReference type="Pfam" id="PF17770">
    <property type="entry name" value="RNase_J_C"/>
    <property type="match status" value="1"/>
</dbReference>